<sequence length="201" mass="22814">VFCWSCGFELLSSVSFFSSFLQVYRGDLCVFWSKIIMASPASVNRSYVEQLRLEANFVRTPVSKTAQALAQYVEENMNSDPLVTGVSSSLNPYKEKSSWGAFTFIIFTFIGSLVLRYNFCKAVPCLLDFIMSYVTTSETYRLQKIVVDQLRTEKNVRRIKVSEAANELKSYVEKIQREDPLVTGVPGNQNPFKEKSSCTLI</sequence>
<comment type="caution">
    <text evidence="8">The sequence shown here is derived from an EMBL/GenBank/DDBJ whole genome shotgun (WGS) entry which is preliminary data.</text>
</comment>
<keyword evidence="6" id="KW-1133">Transmembrane helix</keyword>
<name>A0ABN8NTX8_9CNID</name>
<keyword evidence="5" id="KW-0449">Lipoprotein</keyword>
<evidence type="ECO:0000259" key="7">
    <source>
        <dbReference type="PROSITE" id="PS50058"/>
    </source>
</evidence>
<dbReference type="PANTHER" id="PTHR13809">
    <property type="entry name" value="GUANINE NUCLEOTIDE-BINDING PROTEIN GAMMA SUBUNIT"/>
    <property type="match status" value="1"/>
</dbReference>
<dbReference type="InterPro" id="IPR001770">
    <property type="entry name" value="G-protein_gamma"/>
</dbReference>
<dbReference type="PROSITE" id="PS50058">
    <property type="entry name" value="G_PROTEIN_GAMMA"/>
    <property type="match status" value="2"/>
</dbReference>
<dbReference type="SUPFAM" id="SSF48670">
    <property type="entry name" value="Transducin (heterotrimeric G protein), gamma chain"/>
    <property type="match status" value="2"/>
</dbReference>
<protein>
    <recommendedName>
        <fullName evidence="5">Guanine nucleotide-binding protein subunit gamma</fullName>
    </recommendedName>
</protein>
<feature type="domain" description="G protein gamma" evidence="7">
    <location>
        <begin position="44"/>
        <end position="97"/>
    </location>
</feature>
<keyword evidence="9" id="KW-1185">Reference proteome</keyword>
<evidence type="ECO:0000256" key="5">
    <source>
        <dbReference type="RuleBase" id="RU004973"/>
    </source>
</evidence>
<dbReference type="EMBL" id="CALNXK010000037">
    <property type="protein sequence ID" value="CAH3122137.1"/>
    <property type="molecule type" value="Genomic_DNA"/>
</dbReference>
<organism evidence="8 9">
    <name type="scientific">Porites lobata</name>
    <dbReference type="NCBI Taxonomy" id="104759"/>
    <lineage>
        <taxon>Eukaryota</taxon>
        <taxon>Metazoa</taxon>
        <taxon>Cnidaria</taxon>
        <taxon>Anthozoa</taxon>
        <taxon>Hexacorallia</taxon>
        <taxon>Scleractinia</taxon>
        <taxon>Fungiina</taxon>
        <taxon>Poritidae</taxon>
        <taxon>Porites</taxon>
    </lineage>
</organism>
<dbReference type="Proteomes" id="UP001159405">
    <property type="component" value="Unassembled WGS sequence"/>
</dbReference>
<comment type="function">
    <text evidence="5">Guanine nucleotide-binding proteins (G proteins) are involved as a modulator or transducer in various transmembrane signaling systems. The beta and gamma chains are required for the GTPase activity, for replacement of GDP by GTP, and for G protein-effector interaction.</text>
</comment>
<dbReference type="SMART" id="SM00224">
    <property type="entry name" value="GGL"/>
    <property type="match status" value="2"/>
</dbReference>
<dbReference type="InterPro" id="IPR015898">
    <property type="entry name" value="G-protein_gamma-like_dom"/>
</dbReference>
<feature type="non-terminal residue" evidence="8">
    <location>
        <position position="1"/>
    </location>
</feature>
<accession>A0ABN8NTX8</accession>
<proteinExistence type="inferred from homology"/>
<comment type="similarity">
    <text evidence="1 5">Belongs to the G protein gamma family.</text>
</comment>
<evidence type="ECO:0000256" key="6">
    <source>
        <dbReference type="SAM" id="Phobius"/>
    </source>
</evidence>
<keyword evidence="4 5" id="KW-0807">Transducer</keyword>
<evidence type="ECO:0000256" key="3">
    <source>
        <dbReference type="ARBA" id="ARBA00023136"/>
    </source>
</evidence>
<evidence type="ECO:0000313" key="9">
    <source>
        <dbReference type="Proteomes" id="UP001159405"/>
    </source>
</evidence>
<feature type="transmembrane region" description="Helical" evidence="6">
    <location>
        <begin position="99"/>
        <end position="119"/>
    </location>
</feature>
<dbReference type="PRINTS" id="PR00321">
    <property type="entry name" value="GPROTEING"/>
</dbReference>
<dbReference type="Gene3D" id="4.10.260.10">
    <property type="entry name" value="Transducin (heterotrimeric G protein), gamma chain"/>
    <property type="match status" value="2"/>
</dbReference>
<reference evidence="8 9" key="1">
    <citation type="submission" date="2022-05" db="EMBL/GenBank/DDBJ databases">
        <authorList>
            <consortium name="Genoscope - CEA"/>
            <person name="William W."/>
        </authorList>
    </citation>
    <scope>NUCLEOTIDE SEQUENCE [LARGE SCALE GENOMIC DNA]</scope>
</reference>
<evidence type="ECO:0000256" key="1">
    <source>
        <dbReference type="ARBA" id="ARBA00007431"/>
    </source>
</evidence>
<keyword evidence="6" id="KW-0812">Transmembrane</keyword>
<keyword evidence="2 5" id="KW-1003">Cell membrane</keyword>
<dbReference type="CDD" id="cd00068">
    <property type="entry name" value="GGL"/>
    <property type="match status" value="2"/>
</dbReference>
<dbReference type="SMART" id="SM01224">
    <property type="entry name" value="G_gamma"/>
    <property type="match status" value="2"/>
</dbReference>
<evidence type="ECO:0000256" key="4">
    <source>
        <dbReference type="ARBA" id="ARBA00023224"/>
    </source>
</evidence>
<dbReference type="Pfam" id="PF00631">
    <property type="entry name" value="G-gamma"/>
    <property type="match status" value="2"/>
</dbReference>
<comment type="subcellular location">
    <subcellularLocation>
        <location evidence="5">Cell membrane</location>
        <topology evidence="5">Lipid-anchor</topology>
        <orientation evidence="5">Cytoplasmic side</orientation>
    </subcellularLocation>
</comment>
<dbReference type="InterPro" id="IPR036284">
    <property type="entry name" value="GGL_sf"/>
</dbReference>
<evidence type="ECO:0000256" key="2">
    <source>
        <dbReference type="ARBA" id="ARBA00022475"/>
    </source>
</evidence>
<comment type="subunit">
    <text evidence="5">G proteins are composed of 3 units; alpha, beta and gamma.</text>
</comment>
<evidence type="ECO:0000313" key="8">
    <source>
        <dbReference type="EMBL" id="CAH3122137.1"/>
    </source>
</evidence>
<feature type="domain" description="G protein gamma" evidence="7">
    <location>
        <begin position="143"/>
        <end position="201"/>
    </location>
</feature>
<keyword evidence="3 5" id="KW-0472">Membrane</keyword>
<gene>
    <name evidence="8" type="ORF">PLOB_00029341</name>
</gene>